<evidence type="ECO:0000313" key="2">
    <source>
        <dbReference type="EMBL" id="KAJ8891258.1"/>
    </source>
</evidence>
<gene>
    <name evidence="2" type="ORF">PR048_010774</name>
</gene>
<proteinExistence type="predicted"/>
<keyword evidence="3" id="KW-1185">Reference proteome</keyword>
<sequence>MKRRGKREIPEETRLPAASSGTRSHTGKSGSDSAENRTREVGNDGWKVVLRGAAGAGSIAPRRNRRPASPSPLPGTMRSWLSPLPSFRESRECRHRRDLLASQTYSRLLEIPIRLATTQECSGETGWRLGPPRRITRVGEYSRWRPKTLYILPQPSGRQSLTEAVWRVCAREVKCGLRLVIAGRWRVRCSWLEWTRGCETDERSGFNPQPGIMPDDVVIRRVFSGISRFPRPFIPTLLIGSQDLDVKSRPNLFTHSLDHCAESVEPPRQSMIRVLRSNPLQTLHMNILDVSSAPLQHSADVPSQSLSTEVCPGGGYFIIEPSRPFPANNNCLCALIGYFVLTCTYAKNAHDPSRPAHGSHKQIPFNHILSTRRTYSVESIVNPALWQAGSRKPMDHCCHSYQQKTCCVETAYALLHHRGSKLDPRSDLRSTQKTVVPFEFRAGLEIKMKFISNHRNWRFDISIRNPQPLLTNID</sequence>
<evidence type="ECO:0000313" key="3">
    <source>
        <dbReference type="Proteomes" id="UP001159363"/>
    </source>
</evidence>
<feature type="compositionally biased region" description="Polar residues" evidence="1">
    <location>
        <begin position="19"/>
        <end position="33"/>
    </location>
</feature>
<feature type="region of interest" description="Disordered" evidence="1">
    <location>
        <begin position="1"/>
        <end position="77"/>
    </location>
</feature>
<reference evidence="2 3" key="1">
    <citation type="submission" date="2023-02" db="EMBL/GenBank/DDBJ databases">
        <title>LHISI_Scaffold_Assembly.</title>
        <authorList>
            <person name="Stuart O.P."/>
            <person name="Cleave R."/>
            <person name="Magrath M.J.L."/>
            <person name="Mikheyev A.S."/>
        </authorList>
    </citation>
    <scope>NUCLEOTIDE SEQUENCE [LARGE SCALE GENOMIC DNA]</scope>
    <source>
        <strain evidence="2">Daus_M_001</strain>
        <tissue evidence="2">Leg muscle</tissue>
    </source>
</reference>
<name>A0ABQ9I3N2_9NEOP</name>
<organism evidence="2 3">
    <name type="scientific">Dryococelus australis</name>
    <dbReference type="NCBI Taxonomy" id="614101"/>
    <lineage>
        <taxon>Eukaryota</taxon>
        <taxon>Metazoa</taxon>
        <taxon>Ecdysozoa</taxon>
        <taxon>Arthropoda</taxon>
        <taxon>Hexapoda</taxon>
        <taxon>Insecta</taxon>
        <taxon>Pterygota</taxon>
        <taxon>Neoptera</taxon>
        <taxon>Polyneoptera</taxon>
        <taxon>Phasmatodea</taxon>
        <taxon>Verophasmatodea</taxon>
        <taxon>Anareolatae</taxon>
        <taxon>Phasmatidae</taxon>
        <taxon>Eurycanthinae</taxon>
        <taxon>Dryococelus</taxon>
    </lineage>
</organism>
<dbReference type="Proteomes" id="UP001159363">
    <property type="component" value="Chromosome 3"/>
</dbReference>
<comment type="caution">
    <text evidence="2">The sequence shown here is derived from an EMBL/GenBank/DDBJ whole genome shotgun (WGS) entry which is preliminary data.</text>
</comment>
<accession>A0ABQ9I3N2</accession>
<evidence type="ECO:0000256" key="1">
    <source>
        <dbReference type="SAM" id="MobiDB-lite"/>
    </source>
</evidence>
<protein>
    <submittedName>
        <fullName evidence="2">Uncharacterized protein</fullName>
    </submittedName>
</protein>
<dbReference type="EMBL" id="JARBHB010000003">
    <property type="protein sequence ID" value="KAJ8891258.1"/>
    <property type="molecule type" value="Genomic_DNA"/>
</dbReference>